<comment type="pathway">
    <text evidence="3 11">Cofactor biosynthesis; thiamine diphosphate biosynthesis; 4-methyl-5-(2-phosphoethyl)-thiazole from 5-(2-hydroxyethyl)-4-methylthiazole: step 1/1.</text>
</comment>
<dbReference type="NCBIfam" id="NF006830">
    <property type="entry name" value="PRK09355.1"/>
    <property type="match status" value="1"/>
</dbReference>
<dbReference type="UniPathway" id="UPA00060">
    <property type="reaction ID" value="UER00139"/>
</dbReference>
<evidence type="ECO:0000313" key="13">
    <source>
        <dbReference type="Proteomes" id="UP000050326"/>
    </source>
</evidence>
<dbReference type="Pfam" id="PF02110">
    <property type="entry name" value="HK"/>
    <property type="match status" value="1"/>
</dbReference>
<comment type="catalytic activity">
    <reaction evidence="1 11">
        <text>5-(2-hydroxyethyl)-4-methylthiazole + ATP = 4-methyl-5-(2-phosphooxyethyl)-thiazole + ADP + H(+)</text>
        <dbReference type="Rhea" id="RHEA:24212"/>
        <dbReference type="ChEBI" id="CHEBI:15378"/>
        <dbReference type="ChEBI" id="CHEBI:17957"/>
        <dbReference type="ChEBI" id="CHEBI:30616"/>
        <dbReference type="ChEBI" id="CHEBI:58296"/>
        <dbReference type="ChEBI" id="CHEBI:456216"/>
        <dbReference type="EC" id="2.7.1.50"/>
    </reaction>
</comment>
<dbReference type="PIRSF" id="PIRSF000513">
    <property type="entry name" value="Thz_kinase"/>
    <property type="match status" value="1"/>
</dbReference>
<reference evidence="12 13" key="1">
    <citation type="submission" date="2015-09" db="EMBL/GenBank/DDBJ databases">
        <title>Genome sequence of Oxobacter pfennigii DSM 3222.</title>
        <authorList>
            <person name="Poehlein A."/>
            <person name="Bengelsdorf F.R."/>
            <person name="Schiel-Bengelsdorf B."/>
            <person name="Duerre P."/>
            <person name="Daniel R."/>
        </authorList>
    </citation>
    <scope>NUCLEOTIDE SEQUENCE [LARGE SCALE GENOMIC DNA]</scope>
    <source>
        <strain evidence="12 13">DSM 3222</strain>
    </source>
</reference>
<protein>
    <recommendedName>
        <fullName evidence="11">Hydroxyethylthiazole kinase</fullName>
        <ecNumber evidence="11">2.7.1.50</ecNumber>
    </recommendedName>
    <alternativeName>
        <fullName evidence="11">4-methyl-5-beta-hydroxyethylthiazole kinase</fullName>
        <shortName evidence="11">TH kinase</shortName>
        <shortName evidence="11">Thz kinase</shortName>
    </alternativeName>
</protein>
<dbReference type="EMBL" id="LKET01000021">
    <property type="protein sequence ID" value="KPU45542.1"/>
    <property type="molecule type" value="Genomic_DNA"/>
</dbReference>
<dbReference type="Gene3D" id="3.40.1190.20">
    <property type="match status" value="1"/>
</dbReference>
<evidence type="ECO:0000256" key="9">
    <source>
        <dbReference type="ARBA" id="ARBA00022842"/>
    </source>
</evidence>
<evidence type="ECO:0000256" key="6">
    <source>
        <dbReference type="ARBA" id="ARBA00022741"/>
    </source>
</evidence>
<organism evidence="12 13">
    <name type="scientific">Oxobacter pfennigii</name>
    <dbReference type="NCBI Taxonomy" id="36849"/>
    <lineage>
        <taxon>Bacteria</taxon>
        <taxon>Bacillati</taxon>
        <taxon>Bacillota</taxon>
        <taxon>Clostridia</taxon>
        <taxon>Eubacteriales</taxon>
        <taxon>Clostridiaceae</taxon>
        <taxon>Oxobacter</taxon>
    </lineage>
</organism>
<dbReference type="EC" id="2.7.1.50" evidence="11"/>
<keyword evidence="8 11" id="KW-0067">ATP-binding</keyword>
<dbReference type="OrthoDB" id="9778146at2"/>
<comment type="cofactor">
    <cofactor evidence="2 11">
        <name>Mg(2+)</name>
        <dbReference type="ChEBI" id="CHEBI:18420"/>
    </cofactor>
</comment>
<evidence type="ECO:0000313" key="12">
    <source>
        <dbReference type="EMBL" id="KPU45542.1"/>
    </source>
</evidence>
<dbReference type="InterPro" id="IPR000417">
    <property type="entry name" value="Hyethyz_kinase"/>
</dbReference>
<dbReference type="SUPFAM" id="SSF53613">
    <property type="entry name" value="Ribokinase-like"/>
    <property type="match status" value="1"/>
</dbReference>
<evidence type="ECO:0000256" key="2">
    <source>
        <dbReference type="ARBA" id="ARBA00001946"/>
    </source>
</evidence>
<evidence type="ECO:0000256" key="8">
    <source>
        <dbReference type="ARBA" id="ARBA00022840"/>
    </source>
</evidence>
<dbReference type="RefSeq" id="WP_054873888.1">
    <property type="nucleotide sequence ID" value="NZ_LKET01000021.1"/>
</dbReference>
<keyword evidence="5 11" id="KW-0479">Metal-binding</keyword>
<dbReference type="GO" id="GO:0009228">
    <property type="term" value="P:thiamine biosynthetic process"/>
    <property type="evidence" value="ECO:0007669"/>
    <property type="project" value="UniProtKB-KW"/>
</dbReference>
<feature type="binding site" evidence="11">
    <location>
        <position position="124"/>
    </location>
    <ligand>
        <name>ATP</name>
        <dbReference type="ChEBI" id="CHEBI:30616"/>
    </ligand>
</feature>
<keyword evidence="7 11" id="KW-0418">Kinase</keyword>
<accession>A0A0P8WA99</accession>
<comment type="function">
    <text evidence="11">Catalyzes the phosphorylation of the hydroxyl group of 4-methyl-5-beta-hydroxyethylthiazole (THZ).</text>
</comment>
<evidence type="ECO:0000256" key="7">
    <source>
        <dbReference type="ARBA" id="ARBA00022777"/>
    </source>
</evidence>
<evidence type="ECO:0000256" key="4">
    <source>
        <dbReference type="ARBA" id="ARBA00022679"/>
    </source>
</evidence>
<evidence type="ECO:0000256" key="1">
    <source>
        <dbReference type="ARBA" id="ARBA00001771"/>
    </source>
</evidence>
<proteinExistence type="inferred from homology"/>
<sequence length="277" mass="31045">MGNKVLIDILKCYNERENKTPLVHFITNFVTMNDVANACLYMGGKPVMAHWEQEINEITSAAHSLVLNLGTPDEARIDAIKKAARIAEAKDIPVILDPVGIHVFSVRLDLARYLLENRQVNVLKGNYSEVMAFLNMKSNFIGIDSLEEGFKRDVIEKIKEFSEINKLYIVITGKEDYVFYKDNAVRITNGTPLLSKITGSGCILSAILGTLCAKGNKKDIFSLCVMGTLINSIAGEKAQDKIKKSHEGFHTFKNYYLDELSLVNDDDILSRGRVFYV</sequence>
<keyword evidence="4 11" id="KW-0808">Transferase</keyword>
<dbReference type="Proteomes" id="UP000050326">
    <property type="component" value="Unassembled WGS sequence"/>
</dbReference>
<dbReference type="AlphaFoldDB" id="A0A0P8WA99"/>
<dbReference type="GO" id="GO:0009229">
    <property type="term" value="P:thiamine diphosphate biosynthetic process"/>
    <property type="evidence" value="ECO:0007669"/>
    <property type="project" value="UniProtKB-UniRule"/>
</dbReference>
<comment type="similarity">
    <text evidence="11">Belongs to the Thz kinase family.</text>
</comment>
<name>A0A0P8WA99_9CLOT</name>
<feature type="binding site" evidence="11">
    <location>
        <position position="199"/>
    </location>
    <ligand>
        <name>substrate</name>
    </ligand>
</feature>
<keyword evidence="10 11" id="KW-0784">Thiamine biosynthesis</keyword>
<evidence type="ECO:0000256" key="10">
    <source>
        <dbReference type="ARBA" id="ARBA00022977"/>
    </source>
</evidence>
<dbReference type="CDD" id="cd01170">
    <property type="entry name" value="THZ_kinase"/>
    <property type="match status" value="1"/>
</dbReference>
<evidence type="ECO:0000256" key="3">
    <source>
        <dbReference type="ARBA" id="ARBA00004868"/>
    </source>
</evidence>
<keyword evidence="13" id="KW-1185">Reference proteome</keyword>
<dbReference type="InterPro" id="IPR029056">
    <property type="entry name" value="Ribokinase-like"/>
</dbReference>
<dbReference type="GO" id="GO:0005524">
    <property type="term" value="F:ATP binding"/>
    <property type="evidence" value="ECO:0007669"/>
    <property type="project" value="UniProtKB-UniRule"/>
</dbReference>
<keyword evidence="9 11" id="KW-0460">Magnesium</keyword>
<dbReference type="STRING" id="36849.OXPF_07750"/>
<dbReference type="PRINTS" id="PR01099">
    <property type="entry name" value="HYETHTZKNASE"/>
</dbReference>
<dbReference type="GO" id="GO:0004417">
    <property type="term" value="F:hydroxyethylthiazole kinase activity"/>
    <property type="evidence" value="ECO:0007669"/>
    <property type="project" value="UniProtKB-UniRule"/>
</dbReference>
<dbReference type="HAMAP" id="MF_00228">
    <property type="entry name" value="Thz_kinase"/>
    <property type="match status" value="1"/>
</dbReference>
<dbReference type="GO" id="GO:0000287">
    <property type="term" value="F:magnesium ion binding"/>
    <property type="evidence" value="ECO:0007669"/>
    <property type="project" value="UniProtKB-UniRule"/>
</dbReference>
<keyword evidence="6 11" id="KW-0547">Nucleotide-binding</keyword>
<gene>
    <name evidence="11 12" type="primary">thiM</name>
    <name evidence="12" type="ORF">OXPF_07750</name>
</gene>
<feature type="binding site" evidence="11">
    <location>
        <position position="172"/>
    </location>
    <ligand>
        <name>ATP</name>
        <dbReference type="ChEBI" id="CHEBI:30616"/>
    </ligand>
</feature>
<comment type="caution">
    <text evidence="12">The sequence shown here is derived from an EMBL/GenBank/DDBJ whole genome shotgun (WGS) entry which is preliminary data.</text>
</comment>
<evidence type="ECO:0000256" key="5">
    <source>
        <dbReference type="ARBA" id="ARBA00022723"/>
    </source>
</evidence>
<evidence type="ECO:0000256" key="11">
    <source>
        <dbReference type="HAMAP-Rule" id="MF_00228"/>
    </source>
</evidence>
<feature type="binding site" evidence="11">
    <location>
        <position position="48"/>
    </location>
    <ligand>
        <name>substrate</name>
    </ligand>
</feature>